<dbReference type="AlphaFoldDB" id="A0A8D9ARK3"/>
<name>A0A8D9ARK3_9HEMI</name>
<proteinExistence type="predicted"/>
<accession>A0A8D9ARK3</accession>
<protein>
    <submittedName>
        <fullName evidence="1">Uncharacterized protein</fullName>
    </submittedName>
</protein>
<dbReference type="EMBL" id="HBUF01576716">
    <property type="protein sequence ID" value="CAG6768561.1"/>
    <property type="molecule type" value="Transcribed_RNA"/>
</dbReference>
<sequence length="104" mass="11833">MVRSSVHNGWFTYILVLPTEDSFPDPMTSPPVKRALPTKLQWGFLSRRFYLFQVLLWDPGYWVKDITSGDPPPICTVAAKLLLFLLLVNFTSKGFNEVGSRVSI</sequence>
<organism evidence="1">
    <name type="scientific">Cacopsylla melanoneura</name>
    <dbReference type="NCBI Taxonomy" id="428564"/>
    <lineage>
        <taxon>Eukaryota</taxon>
        <taxon>Metazoa</taxon>
        <taxon>Ecdysozoa</taxon>
        <taxon>Arthropoda</taxon>
        <taxon>Hexapoda</taxon>
        <taxon>Insecta</taxon>
        <taxon>Pterygota</taxon>
        <taxon>Neoptera</taxon>
        <taxon>Paraneoptera</taxon>
        <taxon>Hemiptera</taxon>
        <taxon>Sternorrhyncha</taxon>
        <taxon>Psylloidea</taxon>
        <taxon>Psyllidae</taxon>
        <taxon>Psyllinae</taxon>
        <taxon>Cacopsylla</taxon>
    </lineage>
</organism>
<reference evidence="1" key="1">
    <citation type="submission" date="2021-05" db="EMBL/GenBank/DDBJ databases">
        <authorList>
            <person name="Alioto T."/>
            <person name="Alioto T."/>
            <person name="Gomez Garrido J."/>
        </authorList>
    </citation>
    <scope>NUCLEOTIDE SEQUENCE</scope>
</reference>
<evidence type="ECO:0000313" key="1">
    <source>
        <dbReference type="EMBL" id="CAG6768561.1"/>
    </source>
</evidence>